<organism evidence="2 3">
    <name type="scientific">Bosea lathyri</name>
    <dbReference type="NCBI Taxonomy" id="1036778"/>
    <lineage>
        <taxon>Bacteria</taxon>
        <taxon>Pseudomonadati</taxon>
        <taxon>Pseudomonadota</taxon>
        <taxon>Alphaproteobacteria</taxon>
        <taxon>Hyphomicrobiales</taxon>
        <taxon>Boseaceae</taxon>
        <taxon>Bosea</taxon>
    </lineage>
</organism>
<proteinExistence type="predicted"/>
<protein>
    <submittedName>
        <fullName evidence="2">Uncharacterized protein</fullName>
    </submittedName>
</protein>
<name>A0A1H6D207_9HYPH</name>
<keyword evidence="3" id="KW-1185">Reference proteome</keyword>
<gene>
    <name evidence="2" type="ORF">SAMN04488115_11455</name>
</gene>
<reference evidence="2 3" key="1">
    <citation type="submission" date="2016-10" db="EMBL/GenBank/DDBJ databases">
        <authorList>
            <person name="de Groot N.N."/>
        </authorList>
    </citation>
    <scope>NUCLEOTIDE SEQUENCE [LARGE SCALE GENOMIC DNA]</scope>
    <source>
        <strain evidence="2 3">DSM 26656</strain>
    </source>
</reference>
<sequence length="202" mass="22201">MAWPARPPSSAAQDHRLGGDQQAGHRSRILDRRAHDLGRVDDASLDEIAIGSGLLYSPASSSLPITTRRHRRHCRRSGGPERRSPCGRSRCRSSDHRWRVPGLQCLDRTQKGDAASRQNALFHRSAGGVQGIVDAVLLLLDLDLGRAPTRMTATPPASLARRSWSFSRANSDYSEEEIGWALEPLEALPAGTKFVPRPSRTN</sequence>
<evidence type="ECO:0000313" key="2">
    <source>
        <dbReference type="EMBL" id="SEG79287.1"/>
    </source>
</evidence>
<dbReference type="AntiFam" id="ANF00222">
    <property type="entry name" value="Shadow ORF (opposite groL1)"/>
</dbReference>
<dbReference type="AlphaFoldDB" id="A0A1H6D207"/>
<feature type="compositionally biased region" description="Basic residues" evidence="1">
    <location>
        <begin position="67"/>
        <end position="76"/>
    </location>
</feature>
<feature type="region of interest" description="Disordered" evidence="1">
    <location>
        <begin position="1"/>
        <end position="27"/>
    </location>
</feature>
<evidence type="ECO:0000313" key="3">
    <source>
        <dbReference type="Proteomes" id="UP000236743"/>
    </source>
</evidence>
<accession>A0A1H6D207</accession>
<evidence type="ECO:0000256" key="1">
    <source>
        <dbReference type="SAM" id="MobiDB-lite"/>
    </source>
</evidence>
<feature type="region of interest" description="Disordered" evidence="1">
    <location>
        <begin position="66"/>
        <end position="94"/>
    </location>
</feature>
<dbReference type="Proteomes" id="UP000236743">
    <property type="component" value="Unassembled WGS sequence"/>
</dbReference>
<dbReference type="EMBL" id="FNUY01000014">
    <property type="protein sequence ID" value="SEG79287.1"/>
    <property type="molecule type" value="Genomic_DNA"/>
</dbReference>